<evidence type="ECO:0000313" key="3">
    <source>
        <dbReference type="EMBL" id="KAF7152991.1"/>
    </source>
</evidence>
<dbReference type="Gene3D" id="3.30.200.20">
    <property type="entry name" value="Phosphorylase Kinase, domain 1"/>
    <property type="match status" value="1"/>
</dbReference>
<dbReference type="GO" id="GO:0004672">
    <property type="term" value="F:protein kinase activity"/>
    <property type="evidence" value="ECO:0007669"/>
    <property type="project" value="InterPro"/>
</dbReference>
<reference evidence="3" key="1">
    <citation type="submission" date="2019-11" db="EMBL/GenBank/DDBJ databases">
        <authorList>
            <person name="Liu Y."/>
            <person name="Hou J."/>
            <person name="Li T.-Q."/>
            <person name="Guan C.-H."/>
            <person name="Wu X."/>
            <person name="Wu H.-Z."/>
            <person name="Ling F."/>
            <person name="Zhang R."/>
            <person name="Shi X.-G."/>
            <person name="Ren J.-P."/>
            <person name="Chen E.-F."/>
            <person name="Sun J.-M."/>
        </authorList>
    </citation>
    <scope>NUCLEOTIDE SEQUENCE</scope>
    <source>
        <strain evidence="3">Adult_tree_wgs_1</strain>
        <tissue evidence="3">Leaves</tissue>
    </source>
</reference>
<sequence length="639" mass="73123">MSSSHLQMWFNILSLLLLLPPLANSLEAQTWIKAGYWYSGSEFPVPDIDSSLFTHLTCAFAHINSSTYELSILPSDETYISTFTDIVRQKNPTIITLLSIWTQDSNFSTFFSMATQPSHRTSFIESSIQTARLYGFHGLELYGMGPYGIQPDTSTKNMKDMGILFDDWRSAINKESKNSTRSPLILTMAGHYLPSLSTTSYPMDSIKRNLDWVHIGSYDYHLSAKENFTGAHSALYDPSSNVSTDYGIKEWIRRGLPAKKMVLGLAYHGYAWTLVNPKDNAIGSPARGRAITADGSMSYKYIKTYLRSYGVKVVYNESYLANYCVIGSLWIGFDDVEAIKTKVLYAREKGLLGYKVWQVPNDDNWVLSKAAQEEGKDKENKQLLLEILLPTSAIVTLLLGTLTWYLRRRLCKWKVLAMRVMATRTKSRYPNLQAFGFTDIKEATSNFSHENKLGEGGFGPVYKHMFQQFVWYELYLMPRVTLSSYLIHGYVPPEYVKRGIYSTKYDVYSFGVLLLQIISGKKNTFLYGRDNLHLLEYAYELWKDGKSMEFMDPLMDDTNSGCKLLQCMQVALLCVQEKWEDRPTMLEVYSMLKNEIEDVSKPKRPAFSTKTDMDEENHHKSREEICSSNFATMSQVMPR</sequence>
<dbReference type="FunFam" id="3.10.50.10:FF:000015">
    <property type="entry name" value="Chitotriosidase-1"/>
    <property type="match status" value="1"/>
</dbReference>
<dbReference type="InterPro" id="IPR017853">
    <property type="entry name" value="GH"/>
</dbReference>
<name>A0A834HIF6_RHOSS</name>
<dbReference type="InterPro" id="IPR029070">
    <property type="entry name" value="Chitinase_insertion_sf"/>
</dbReference>
<dbReference type="PANTHER" id="PTHR11177:SF369">
    <property type="entry name" value="CLASS V CHITINASE-LIKE"/>
    <property type="match status" value="1"/>
</dbReference>
<dbReference type="Gene3D" id="1.10.510.10">
    <property type="entry name" value="Transferase(Phosphotransferase) domain 1"/>
    <property type="match status" value="1"/>
</dbReference>
<dbReference type="OrthoDB" id="73875at2759"/>
<dbReference type="PROSITE" id="PS51910">
    <property type="entry name" value="GH18_2"/>
    <property type="match status" value="1"/>
</dbReference>
<feature type="signal peptide" evidence="1">
    <location>
        <begin position="1"/>
        <end position="25"/>
    </location>
</feature>
<dbReference type="PANTHER" id="PTHR11177">
    <property type="entry name" value="CHITINASE"/>
    <property type="match status" value="1"/>
</dbReference>
<dbReference type="Pfam" id="PF00704">
    <property type="entry name" value="Glyco_hydro_18"/>
    <property type="match status" value="1"/>
</dbReference>
<dbReference type="EMBL" id="WJXA01000001">
    <property type="protein sequence ID" value="KAF7152991.1"/>
    <property type="molecule type" value="Genomic_DNA"/>
</dbReference>
<dbReference type="GO" id="GO:0006032">
    <property type="term" value="P:chitin catabolic process"/>
    <property type="evidence" value="ECO:0007669"/>
    <property type="project" value="TreeGrafter"/>
</dbReference>
<dbReference type="GO" id="GO:0004568">
    <property type="term" value="F:chitinase activity"/>
    <property type="evidence" value="ECO:0007669"/>
    <property type="project" value="TreeGrafter"/>
</dbReference>
<dbReference type="InterPro" id="IPR001223">
    <property type="entry name" value="Glyco_hydro18_cat"/>
</dbReference>
<dbReference type="InterPro" id="IPR011009">
    <property type="entry name" value="Kinase-like_dom_sf"/>
</dbReference>
<dbReference type="Gene3D" id="3.20.20.80">
    <property type="entry name" value="Glycosidases"/>
    <property type="match status" value="1"/>
</dbReference>
<feature type="chain" id="PRO_5033059680" description="GH18 domain-containing protein" evidence="1">
    <location>
        <begin position="26"/>
        <end position="639"/>
    </location>
</feature>
<keyword evidence="4" id="KW-1185">Reference proteome</keyword>
<dbReference type="GO" id="GO:0008061">
    <property type="term" value="F:chitin binding"/>
    <property type="evidence" value="ECO:0007669"/>
    <property type="project" value="InterPro"/>
</dbReference>
<dbReference type="InterPro" id="IPR050314">
    <property type="entry name" value="Glycosyl_Hydrlase_18"/>
</dbReference>
<dbReference type="GO" id="GO:0005975">
    <property type="term" value="P:carbohydrate metabolic process"/>
    <property type="evidence" value="ECO:0007669"/>
    <property type="project" value="InterPro"/>
</dbReference>
<dbReference type="Gene3D" id="3.10.50.10">
    <property type="match status" value="1"/>
</dbReference>
<dbReference type="SMART" id="SM00636">
    <property type="entry name" value="Glyco_18"/>
    <property type="match status" value="1"/>
</dbReference>
<dbReference type="Pfam" id="PF07714">
    <property type="entry name" value="PK_Tyr_Ser-Thr"/>
    <property type="match status" value="1"/>
</dbReference>
<dbReference type="AlphaFoldDB" id="A0A834HIF6"/>
<evidence type="ECO:0000313" key="4">
    <source>
        <dbReference type="Proteomes" id="UP000626092"/>
    </source>
</evidence>
<feature type="domain" description="GH18" evidence="2">
    <location>
        <begin position="31"/>
        <end position="378"/>
    </location>
</feature>
<dbReference type="SUPFAM" id="SSF54556">
    <property type="entry name" value="Chitinase insertion domain"/>
    <property type="match status" value="1"/>
</dbReference>
<evidence type="ECO:0000259" key="2">
    <source>
        <dbReference type="PROSITE" id="PS51910"/>
    </source>
</evidence>
<dbReference type="CDD" id="cd02879">
    <property type="entry name" value="GH18_plant_chitinase_class_V"/>
    <property type="match status" value="1"/>
</dbReference>
<gene>
    <name evidence="3" type="ORF">RHSIM_Rhsim01G0039100</name>
</gene>
<dbReference type="InterPro" id="IPR001245">
    <property type="entry name" value="Ser-Thr/Tyr_kinase_cat_dom"/>
</dbReference>
<dbReference type="InterPro" id="IPR011583">
    <property type="entry name" value="Chitinase_II/V-like_cat"/>
</dbReference>
<proteinExistence type="predicted"/>
<dbReference type="GO" id="GO:0005576">
    <property type="term" value="C:extracellular region"/>
    <property type="evidence" value="ECO:0007669"/>
    <property type="project" value="TreeGrafter"/>
</dbReference>
<keyword evidence="1" id="KW-0732">Signal</keyword>
<comment type="caution">
    <text evidence="3">The sequence shown here is derived from an EMBL/GenBank/DDBJ whole genome shotgun (WGS) entry which is preliminary data.</text>
</comment>
<dbReference type="Proteomes" id="UP000626092">
    <property type="component" value="Unassembled WGS sequence"/>
</dbReference>
<evidence type="ECO:0000256" key="1">
    <source>
        <dbReference type="SAM" id="SignalP"/>
    </source>
</evidence>
<accession>A0A834HIF6</accession>
<protein>
    <recommendedName>
        <fullName evidence="2">GH18 domain-containing protein</fullName>
    </recommendedName>
</protein>
<dbReference type="SUPFAM" id="SSF51445">
    <property type="entry name" value="(Trans)glycosidases"/>
    <property type="match status" value="1"/>
</dbReference>
<dbReference type="SUPFAM" id="SSF56112">
    <property type="entry name" value="Protein kinase-like (PK-like)"/>
    <property type="match status" value="1"/>
</dbReference>
<organism evidence="3 4">
    <name type="scientific">Rhododendron simsii</name>
    <name type="common">Sims's rhododendron</name>
    <dbReference type="NCBI Taxonomy" id="118357"/>
    <lineage>
        <taxon>Eukaryota</taxon>
        <taxon>Viridiplantae</taxon>
        <taxon>Streptophyta</taxon>
        <taxon>Embryophyta</taxon>
        <taxon>Tracheophyta</taxon>
        <taxon>Spermatophyta</taxon>
        <taxon>Magnoliopsida</taxon>
        <taxon>eudicotyledons</taxon>
        <taxon>Gunneridae</taxon>
        <taxon>Pentapetalae</taxon>
        <taxon>asterids</taxon>
        <taxon>Ericales</taxon>
        <taxon>Ericaceae</taxon>
        <taxon>Ericoideae</taxon>
        <taxon>Rhodoreae</taxon>
        <taxon>Rhododendron</taxon>
    </lineage>
</organism>